<dbReference type="Proteomes" id="UP000198751">
    <property type="component" value="Chromosome I"/>
</dbReference>
<keyword evidence="3" id="KW-1185">Reference proteome</keyword>
<dbReference type="Pfam" id="PF02900">
    <property type="entry name" value="LigB"/>
    <property type="match status" value="1"/>
</dbReference>
<evidence type="ECO:0000259" key="1">
    <source>
        <dbReference type="Pfam" id="PF02900"/>
    </source>
</evidence>
<reference evidence="3" key="1">
    <citation type="submission" date="2016-10" db="EMBL/GenBank/DDBJ databases">
        <authorList>
            <person name="Varghese N."/>
            <person name="Submissions S."/>
        </authorList>
    </citation>
    <scope>NUCLEOTIDE SEQUENCE [LARGE SCALE GENOMIC DNA]</scope>
    <source>
        <strain evidence="3">IMMIB L-1606</strain>
    </source>
</reference>
<protein>
    <submittedName>
        <fullName evidence="2">2,3-dihydroxyphenylpropionate 1,2-dioxygenase</fullName>
    </submittedName>
</protein>
<dbReference type="AlphaFoldDB" id="A0A1H1YQM9"/>
<evidence type="ECO:0000313" key="3">
    <source>
        <dbReference type="Proteomes" id="UP000198751"/>
    </source>
</evidence>
<dbReference type="GO" id="GO:0008198">
    <property type="term" value="F:ferrous iron binding"/>
    <property type="evidence" value="ECO:0007669"/>
    <property type="project" value="InterPro"/>
</dbReference>
<dbReference type="EMBL" id="LT629779">
    <property type="protein sequence ID" value="SDT23711.1"/>
    <property type="molecule type" value="Genomic_DNA"/>
</dbReference>
<dbReference type="OrthoDB" id="8673673at2"/>
<keyword evidence="2" id="KW-0560">Oxidoreductase</keyword>
<dbReference type="Gene3D" id="3.40.830.10">
    <property type="entry name" value="LigB-like"/>
    <property type="match status" value="1"/>
</dbReference>
<dbReference type="SUPFAM" id="SSF53213">
    <property type="entry name" value="LigB-like"/>
    <property type="match status" value="1"/>
</dbReference>
<gene>
    <name evidence="2" type="ORF">SAMN04489743_2116</name>
</gene>
<accession>A0A1H1YQM9</accession>
<sequence>MSLALAALSHAPSFGNVDPGGTIFAEINEALGEVRSFVEDFAPDVTVIFGPDHFNGVLYSMMPPFAIGAQAVGVGDYGTGEGPLPVDSETARELHALTIAQGIDIARSERLEVDHGVMQPLEFLFGPGFDNPFVPVFVNALGKPLTPMARIRLMGEALGRAAQQLDKRVLLVASGGLSHNPPIPEYDGSPEPVQQRLVSYAPSREDRAAREGKIIEGIQAIADGRASSAPLNEEWDQKLMKVLRSGSLSDVDGWDNDEFIAEGGSAAHEMRSWIAAFSALSTAGAYNMVVDRYWPVRTWGAGFGITAALPQNS</sequence>
<name>A0A1H1YQM9_9MICC</name>
<proteinExistence type="predicted"/>
<dbReference type="InterPro" id="IPR004183">
    <property type="entry name" value="Xdiol_dOase_suB"/>
</dbReference>
<keyword evidence="2" id="KW-0223">Dioxygenase</keyword>
<dbReference type="NCBIfam" id="NF009910">
    <property type="entry name" value="PRK13370.1-4"/>
    <property type="match status" value="1"/>
</dbReference>
<feature type="domain" description="Extradiol ring-cleavage dioxygenase class III enzyme subunit B" evidence="1">
    <location>
        <begin position="6"/>
        <end position="303"/>
    </location>
</feature>
<dbReference type="GO" id="GO:0016702">
    <property type="term" value="F:oxidoreductase activity, acting on single donors with incorporation of molecular oxygen, incorporation of two atoms of oxygen"/>
    <property type="evidence" value="ECO:0007669"/>
    <property type="project" value="UniProtKB-ARBA"/>
</dbReference>
<organism evidence="2 3">
    <name type="scientific">Pseudarthrobacter equi</name>
    <dbReference type="NCBI Taxonomy" id="728066"/>
    <lineage>
        <taxon>Bacteria</taxon>
        <taxon>Bacillati</taxon>
        <taxon>Actinomycetota</taxon>
        <taxon>Actinomycetes</taxon>
        <taxon>Micrococcales</taxon>
        <taxon>Micrococcaceae</taxon>
        <taxon>Pseudarthrobacter</taxon>
    </lineage>
</organism>
<dbReference type="RefSeq" id="WP_091719812.1">
    <property type="nucleotide sequence ID" value="NZ_LT629779.1"/>
</dbReference>
<evidence type="ECO:0000313" key="2">
    <source>
        <dbReference type="EMBL" id="SDT23711.1"/>
    </source>
</evidence>